<protein>
    <recommendedName>
        <fullName evidence="5">ABC transporter substrate-binding protein</fullName>
    </recommendedName>
</protein>
<evidence type="ECO:0000256" key="2">
    <source>
        <dbReference type="SAM" id="SignalP"/>
    </source>
</evidence>
<name>A0A1Y3PKG0_9BACI</name>
<dbReference type="SUPFAM" id="SSF53850">
    <property type="entry name" value="Periplasmic binding protein-like II"/>
    <property type="match status" value="1"/>
</dbReference>
<dbReference type="InterPro" id="IPR050490">
    <property type="entry name" value="Bact_solute-bd_prot1"/>
</dbReference>
<dbReference type="Pfam" id="PF01547">
    <property type="entry name" value="SBP_bac_1"/>
    <property type="match status" value="1"/>
</dbReference>
<dbReference type="AlphaFoldDB" id="A0A1Y3PKG0"/>
<evidence type="ECO:0008006" key="5">
    <source>
        <dbReference type="Google" id="ProtNLM"/>
    </source>
</evidence>
<gene>
    <name evidence="3" type="ORF">BAA01_14625</name>
</gene>
<feature type="region of interest" description="Disordered" evidence="1">
    <location>
        <begin position="24"/>
        <end position="45"/>
    </location>
</feature>
<feature type="signal peptide" evidence="2">
    <location>
        <begin position="1"/>
        <end position="19"/>
    </location>
</feature>
<evidence type="ECO:0000313" key="4">
    <source>
        <dbReference type="Proteomes" id="UP000196475"/>
    </source>
</evidence>
<comment type="caution">
    <text evidence="3">The sequence shown here is derived from an EMBL/GenBank/DDBJ whole genome shotgun (WGS) entry which is preliminary data.</text>
</comment>
<feature type="chain" id="PRO_5038817886" description="ABC transporter substrate-binding protein" evidence="2">
    <location>
        <begin position="20"/>
        <end position="442"/>
    </location>
</feature>
<evidence type="ECO:0000256" key="1">
    <source>
        <dbReference type="SAM" id="MobiDB-lite"/>
    </source>
</evidence>
<reference evidence="4" key="1">
    <citation type="submission" date="2016-06" db="EMBL/GenBank/DDBJ databases">
        <authorList>
            <person name="Nascimento L."/>
            <person name="Pereira R.V."/>
            <person name="Martins L.F."/>
            <person name="Quaggio R.B."/>
            <person name="Silva A.M."/>
            <person name="Setubal J.C."/>
        </authorList>
    </citation>
    <scope>NUCLEOTIDE SEQUENCE [LARGE SCALE GENOMIC DNA]</scope>
</reference>
<dbReference type="PANTHER" id="PTHR43649:SF12">
    <property type="entry name" value="DIACETYLCHITOBIOSE BINDING PROTEIN DASA"/>
    <property type="match status" value="1"/>
</dbReference>
<sequence>MRKSFCVLLALALLLAACGGGGGQSSSPSGGSSGEPSDGQSGGQEISGEITVFGWGGGEELQTRKEATEVFRKLYPKVKVKEIWLPANEVDTKLDAALAAGNAGDVIMMSPDWRGLRSKWFEDLNPYVERDGLDLASLLTPGVDKGYVQPDGKREGMPTTASDFMIAYNKKIFDDAGVPYPTDDWTWDDFAEIARKVSSGEGANRIYGIVAHWILQSFAPMIYGGRPYNDDWTKQQLDDPRVIKGYQLFGDLVKDGAMPDDAASKAMPMDQMFAAGRAAMYPMGLFEASTIAKAVGNNFEWGIVMPPRDPEGRTVNIKFQTGFAMNKDSKNKEAAWAYIKTASLNKEVGDIYSRVNLPAPREAAETTFKAKTIEGTSIKMEDFVTGLENAIVFPWGGALAKAADLYGQVWEQVTLQGRSAEEVAREYAPKIQEAFDSIHARQ</sequence>
<dbReference type="PANTHER" id="PTHR43649">
    <property type="entry name" value="ARABINOSE-BINDING PROTEIN-RELATED"/>
    <property type="match status" value="1"/>
</dbReference>
<dbReference type="CDD" id="cd13585">
    <property type="entry name" value="PBP2_TMBP_like"/>
    <property type="match status" value="1"/>
</dbReference>
<dbReference type="EMBL" id="LZRT01000069">
    <property type="protein sequence ID" value="OUM87833.1"/>
    <property type="molecule type" value="Genomic_DNA"/>
</dbReference>
<proteinExistence type="predicted"/>
<feature type="compositionally biased region" description="Low complexity" evidence="1">
    <location>
        <begin position="25"/>
        <end position="39"/>
    </location>
</feature>
<accession>A0A1Y3PKG0</accession>
<dbReference type="PROSITE" id="PS51257">
    <property type="entry name" value="PROKAR_LIPOPROTEIN"/>
    <property type="match status" value="1"/>
</dbReference>
<organism evidence="3 4">
    <name type="scientific">Bacillus thermozeamaize</name>
    <dbReference type="NCBI Taxonomy" id="230954"/>
    <lineage>
        <taxon>Bacteria</taxon>
        <taxon>Bacillati</taxon>
        <taxon>Bacillota</taxon>
        <taxon>Bacilli</taxon>
        <taxon>Bacillales</taxon>
        <taxon>Bacillaceae</taxon>
        <taxon>Bacillus</taxon>
    </lineage>
</organism>
<dbReference type="Gene3D" id="3.40.190.10">
    <property type="entry name" value="Periplasmic binding protein-like II"/>
    <property type="match status" value="1"/>
</dbReference>
<dbReference type="InterPro" id="IPR006059">
    <property type="entry name" value="SBP"/>
</dbReference>
<dbReference type="Proteomes" id="UP000196475">
    <property type="component" value="Unassembled WGS sequence"/>
</dbReference>
<evidence type="ECO:0000313" key="3">
    <source>
        <dbReference type="EMBL" id="OUM87833.1"/>
    </source>
</evidence>
<keyword evidence="2" id="KW-0732">Signal</keyword>